<keyword evidence="4" id="KW-1185">Reference proteome</keyword>
<evidence type="ECO:0008006" key="5">
    <source>
        <dbReference type="Google" id="ProtNLM"/>
    </source>
</evidence>
<dbReference type="SUPFAM" id="SSF81901">
    <property type="entry name" value="HCP-like"/>
    <property type="match status" value="1"/>
</dbReference>
<name>A0A317E0C7_9PROT</name>
<keyword evidence="2" id="KW-0812">Transmembrane</keyword>
<gene>
    <name evidence="3" type="ORF">DKG75_15690</name>
</gene>
<reference evidence="4" key="1">
    <citation type="submission" date="2018-05" db="EMBL/GenBank/DDBJ databases">
        <title>Zavarzinia sp. HR-AS.</title>
        <authorList>
            <person name="Lee Y."/>
            <person name="Jeon C.O."/>
        </authorList>
    </citation>
    <scope>NUCLEOTIDE SEQUENCE [LARGE SCALE GENOMIC DNA]</scope>
    <source>
        <strain evidence="4">DSM 1231</strain>
    </source>
</reference>
<organism evidence="3 4">
    <name type="scientific">Zavarzinia compransoris</name>
    <dbReference type="NCBI Taxonomy" id="1264899"/>
    <lineage>
        <taxon>Bacteria</taxon>
        <taxon>Pseudomonadati</taxon>
        <taxon>Pseudomonadota</taxon>
        <taxon>Alphaproteobacteria</taxon>
        <taxon>Rhodospirillales</taxon>
        <taxon>Zavarziniaceae</taxon>
        <taxon>Zavarzinia</taxon>
    </lineage>
</organism>
<feature type="compositionally biased region" description="Pro residues" evidence="1">
    <location>
        <begin position="256"/>
        <end position="284"/>
    </location>
</feature>
<feature type="compositionally biased region" description="Pro residues" evidence="1">
    <location>
        <begin position="233"/>
        <end position="246"/>
    </location>
</feature>
<feature type="region of interest" description="Disordered" evidence="1">
    <location>
        <begin position="152"/>
        <end position="192"/>
    </location>
</feature>
<dbReference type="EMBL" id="QGLF01000004">
    <property type="protein sequence ID" value="PWR19894.1"/>
    <property type="molecule type" value="Genomic_DNA"/>
</dbReference>
<evidence type="ECO:0000313" key="3">
    <source>
        <dbReference type="EMBL" id="PWR19894.1"/>
    </source>
</evidence>
<keyword evidence="2" id="KW-1133">Transmembrane helix</keyword>
<dbReference type="Proteomes" id="UP000246077">
    <property type="component" value="Unassembled WGS sequence"/>
</dbReference>
<feature type="compositionally biased region" description="Pro residues" evidence="1">
    <location>
        <begin position="166"/>
        <end position="176"/>
    </location>
</feature>
<evidence type="ECO:0000256" key="2">
    <source>
        <dbReference type="SAM" id="Phobius"/>
    </source>
</evidence>
<evidence type="ECO:0000256" key="1">
    <source>
        <dbReference type="SAM" id="MobiDB-lite"/>
    </source>
</evidence>
<feature type="compositionally biased region" description="Pro residues" evidence="1">
    <location>
        <begin position="121"/>
        <end position="133"/>
    </location>
</feature>
<dbReference type="AlphaFoldDB" id="A0A317E0C7"/>
<accession>A0A317E0C7</accession>
<feature type="region of interest" description="Disordered" evidence="1">
    <location>
        <begin position="228"/>
        <end position="287"/>
    </location>
</feature>
<keyword evidence="2" id="KW-0472">Membrane</keyword>
<sequence>MRIVEDVAQVEGGHAIVIVEGKGQYLGDGTLGIRRLGYEAAHLAAEGWRVADARVTADRYEIRDGAIQFYLGPEVTRHLTSDDHVAIDVNGIPGQAVLAWPMITPFYEGKTEFRRFSARPRPAPVEPPAPASAPAPDEEPTVIMVPLHARAPQPQLPPESETVRPTPMPPPPPLGPDPDEVARRKGSQPEKPAGGRVLAVVLPVVWCLAALGIGAAAWHFRPQGEAVATAPAETPPALPDNPPSIDLPPVTDLPPETLPETPPQTPPVAETPPQNPTLPDPQPPAARSVQDIVRSATSPQQIYDEALKFRARGDYQGMLLLLENAAERGHGEAMLEIGRLYDPATFIAGQPFSRANPAQAAKFYRKAEAAGVPEAATALAALKTLLDQKAAGGDAEARAALAAYWP</sequence>
<proteinExistence type="predicted"/>
<feature type="region of interest" description="Disordered" evidence="1">
    <location>
        <begin position="118"/>
        <end position="138"/>
    </location>
</feature>
<comment type="caution">
    <text evidence="3">The sequence shown here is derived from an EMBL/GenBank/DDBJ whole genome shotgun (WGS) entry which is preliminary data.</text>
</comment>
<dbReference type="InterPro" id="IPR011990">
    <property type="entry name" value="TPR-like_helical_dom_sf"/>
</dbReference>
<evidence type="ECO:0000313" key="4">
    <source>
        <dbReference type="Proteomes" id="UP000246077"/>
    </source>
</evidence>
<protein>
    <recommendedName>
        <fullName evidence="5">Sel1 repeat family protein</fullName>
    </recommendedName>
</protein>
<dbReference type="Gene3D" id="1.25.40.10">
    <property type="entry name" value="Tetratricopeptide repeat domain"/>
    <property type="match status" value="1"/>
</dbReference>
<feature type="transmembrane region" description="Helical" evidence="2">
    <location>
        <begin position="193"/>
        <end position="218"/>
    </location>
</feature>